<organism evidence="3 4">
    <name type="scientific">Niastella caeni</name>
    <dbReference type="NCBI Taxonomy" id="2569763"/>
    <lineage>
        <taxon>Bacteria</taxon>
        <taxon>Pseudomonadati</taxon>
        <taxon>Bacteroidota</taxon>
        <taxon>Chitinophagia</taxon>
        <taxon>Chitinophagales</taxon>
        <taxon>Chitinophagaceae</taxon>
        <taxon>Niastella</taxon>
    </lineage>
</organism>
<dbReference type="AlphaFoldDB" id="A0A4S8HVC9"/>
<dbReference type="Pfam" id="PF00296">
    <property type="entry name" value="Bac_luciferase"/>
    <property type="match status" value="1"/>
</dbReference>
<sequence>MTLIGYHASHEQFAPSHLLRLAQMAEQAGFDCIHSSDHFQPWGIRQGESGFSFSWLGAALQATTLPVSVVCTPGYRYHPAIVAQAISTLAEMFPGRFHAELGSGEAINEMITATEWPPKEERNERLLQCARIIRNLLHGQAVSLQGEVKTPPIRLYTLPQQPPPVFCAAISEKTAAWAGTWADGLLTTADAVAVTKRKMEVFHEQAGVAKPVYIQLGFSYSRSKKEALEGAWEQWKTNMLPAEQLANLATPQQFEAATKHITVQDVAEKITIFTDIRALHEFVEGYKRLGVHRIFLHNINTQQEQFIEDYGQFI</sequence>
<protein>
    <submittedName>
        <fullName evidence="3">TIGR03885 family FMN-dependent LLM class oxidoreductase</fullName>
        <ecNumber evidence="3">1.-.-.-</ecNumber>
    </submittedName>
</protein>
<evidence type="ECO:0000259" key="2">
    <source>
        <dbReference type="Pfam" id="PF00296"/>
    </source>
</evidence>
<name>A0A4S8HVC9_9BACT</name>
<dbReference type="InterPro" id="IPR023907">
    <property type="entry name" value="Non-F420_Flavin_OxRdtase"/>
</dbReference>
<dbReference type="SUPFAM" id="SSF51679">
    <property type="entry name" value="Bacterial luciferase-like"/>
    <property type="match status" value="1"/>
</dbReference>
<comment type="caution">
    <text evidence="3">The sequence shown here is derived from an EMBL/GenBank/DDBJ whole genome shotgun (WGS) entry which is preliminary data.</text>
</comment>
<dbReference type="Proteomes" id="UP000306918">
    <property type="component" value="Unassembled WGS sequence"/>
</dbReference>
<dbReference type="OrthoDB" id="180193at2"/>
<dbReference type="PANTHER" id="PTHR43244:SF1">
    <property type="entry name" value="5,10-METHYLENETETRAHYDROMETHANOPTERIN REDUCTASE"/>
    <property type="match status" value="1"/>
</dbReference>
<dbReference type="InterPro" id="IPR036661">
    <property type="entry name" value="Luciferase-like_sf"/>
</dbReference>
<proteinExistence type="predicted"/>
<dbReference type="NCBIfam" id="TIGR03557">
    <property type="entry name" value="F420_G6P_family"/>
    <property type="match status" value="1"/>
</dbReference>
<dbReference type="CDD" id="cd01097">
    <property type="entry name" value="Tetrahydromethanopterin_reductase"/>
    <property type="match status" value="1"/>
</dbReference>
<gene>
    <name evidence="3" type="ORF">FAM09_13830</name>
</gene>
<evidence type="ECO:0000313" key="4">
    <source>
        <dbReference type="Proteomes" id="UP000306918"/>
    </source>
</evidence>
<dbReference type="EC" id="1.-.-.-" evidence="3"/>
<keyword evidence="4" id="KW-1185">Reference proteome</keyword>
<feature type="domain" description="Luciferase-like" evidence="2">
    <location>
        <begin position="8"/>
        <end position="292"/>
    </location>
</feature>
<keyword evidence="1 3" id="KW-0560">Oxidoreductase</keyword>
<dbReference type="EMBL" id="STFF01000003">
    <property type="protein sequence ID" value="THU39577.1"/>
    <property type="molecule type" value="Genomic_DNA"/>
</dbReference>
<reference evidence="3 4" key="1">
    <citation type="submission" date="2019-04" db="EMBL/GenBank/DDBJ databases">
        <title>Niastella caeni sp. nov., isolated from activated sludge.</title>
        <authorList>
            <person name="Sheng M."/>
        </authorList>
    </citation>
    <scope>NUCLEOTIDE SEQUENCE [LARGE SCALE GENOMIC DNA]</scope>
    <source>
        <strain evidence="3 4">HX-2-15</strain>
    </source>
</reference>
<evidence type="ECO:0000313" key="3">
    <source>
        <dbReference type="EMBL" id="THU39577.1"/>
    </source>
</evidence>
<dbReference type="GO" id="GO:0016705">
    <property type="term" value="F:oxidoreductase activity, acting on paired donors, with incorporation or reduction of molecular oxygen"/>
    <property type="evidence" value="ECO:0007669"/>
    <property type="project" value="InterPro"/>
</dbReference>
<dbReference type="InterPro" id="IPR011251">
    <property type="entry name" value="Luciferase-like_dom"/>
</dbReference>
<dbReference type="InterPro" id="IPR050564">
    <property type="entry name" value="F420-G6PD/mer"/>
</dbReference>
<dbReference type="PANTHER" id="PTHR43244">
    <property type="match status" value="1"/>
</dbReference>
<dbReference type="NCBIfam" id="TIGR03885">
    <property type="entry name" value="flavin_revert"/>
    <property type="match status" value="1"/>
</dbReference>
<dbReference type="InterPro" id="IPR019945">
    <property type="entry name" value="F420_G6P_DH-rel"/>
</dbReference>
<dbReference type="Gene3D" id="3.20.20.30">
    <property type="entry name" value="Luciferase-like domain"/>
    <property type="match status" value="1"/>
</dbReference>
<evidence type="ECO:0000256" key="1">
    <source>
        <dbReference type="ARBA" id="ARBA00023002"/>
    </source>
</evidence>
<dbReference type="RefSeq" id="WP_136577709.1">
    <property type="nucleotide sequence ID" value="NZ_STFF01000003.1"/>
</dbReference>
<accession>A0A4S8HVC9</accession>